<accession>A0ABQ8IFE0</accession>
<evidence type="ECO:0000256" key="1">
    <source>
        <dbReference type="SAM" id="MobiDB-lite"/>
    </source>
</evidence>
<name>A0ABQ8IFE0_9ROSI</name>
<proteinExistence type="predicted"/>
<dbReference type="Pfam" id="PF03108">
    <property type="entry name" value="DBD_Tnp_Mut"/>
    <property type="match status" value="1"/>
</dbReference>
<evidence type="ECO:0000313" key="4">
    <source>
        <dbReference type="Proteomes" id="UP000827721"/>
    </source>
</evidence>
<dbReference type="PANTHER" id="PTHR31973">
    <property type="entry name" value="POLYPROTEIN, PUTATIVE-RELATED"/>
    <property type="match status" value="1"/>
</dbReference>
<comment type="caution">
    <text evidence="3">The sequence shown here is derived from an EMBL/GenBank/DDBJ whole genome shotgun (WGS) entry which is preliminary data.</text>
</comment>
<feature type="compositionally biased region" description="Low complexity" evidence="1">
    <location>
        <begin position="33"/>
        <end position="42"/>
    </location>
</feature>
<dbReference type="PANTHER" id="PTHR31973:SF187">
    <property type="entry name" value="MUTATOR TRANSPOSASE MUDRA PROTEIN"/>
    <property type="match status" value="1"/>
</dbReference>
<feature type="region of interest" description="Disordered" evidence="1">
    <location>
        <begin position="24"/>
        <end position="72"/>
    </location>
</feature>
<dbReference type="Proteomes" id="UP000827721">
    <property type="component" value="Unassembled WGS sequence"/>
</dbReference>
<feature type="compositionally biased region" description="Low complexity" evidence="1">
    <location>
        <begin position="60"/>
        <end position="71"/>
    </location>
</feature>
<dbReference type="InterPro" id="IPR004332">
    <property type="entry name" value="Transposase_MuDR"/>
</dbReference>
<sequence length="246" mass="28210">MFTATVTLNGKTHDRQIQNQTIFDISDSDSENDNNTGNSNFSTAENSFHEENEEVGGGDSDVSGGPDGWSDVNEENVSEEVVREMGDSNCNVKRGFRGRAFKLGDDGKIHIAVRQLYRNMRHFRQIIFYYSVQEGFILKRIKNKRKRITCSCRVEGCPWRVRGSSTKDRITFMLKTFRDEHNCLVVTKNRDVRALWLGRKFKGIIQENPDINIRVLHSIVLRTYGLDVPDHTLYRAKKFALNIGDA</sequence>
<gene>
    <name evidence="3" type="ORF">JRO89_XS02G0074000</name>
</gene>
<evidence type="ECO:0000259" key="2">
    <source>
        <dbReference type="Pfam" id="PF03108"/>
    </source>
</evidence>
<protein>
    <recommendedName>
        <fullName evidence="2">Transposase MuDR plant domain-containing protein</fullName>
    </recommendedName>
</protein>
<dbReference type="EMBL" id="JAFEMO010000002">
    <property type="protein sequence ID" value="KAH7575276.1"/>
    <property type="molecule type" value="Genomic_DNA"/>
</dbReference>
<keyword evidence="4" id="KW-1185">Reference proteome</keyword>
<organism evidence="3 4">
    <name type="scientific">Xanthoceras sorbifolium</name>
    <dbReference type="NCBI Taxonomy" id="99658"/>
    <lineage>
        <taxon>Eukaryota</taxon>
        <taxon>Viridiplantae</taxon>
        <taxon>Streptophyta</taxon>
        <taxon>Embryophyta</taxon>
        <taxon>Tracheophyta</taxon>
        <taxon>Spermatophyta</taxon>
        <taxon>Magnoliopsida</taxon>
        <taxon>eudicotyledons</taxon>
        <taxon>Gunneridae</taxon>
        <taxon>Pentapetalae</taxon>
        <taxon>rosids</taxon>
        <taxon>malvids</taxon>
        <taxon>Sapindales</taxon>
        <taxon>Sapindaceae</taxon>
        <taxon>Xanthoceroideae</taxon>
        <taxon>Xanthoceras</taxon>
    </lineage>
</organism>
<reference evidence="3 4" key="1">
    <citation type="submission" date="2021-02" db="EMBL/GenBank/DDBJ databases">
        <title>Plant Genome Project.</title>
        <authorList>
            <person name="Zhang R.-G."/>
        </authorList>
    </citation>
    <scope>NUCLEOTIDE SEQUENCE [LARGE SCALE GENOMIC DNA]</scope>
    <source>
        <tissue evidence="3">Leaves</tissue>
    </source>
</reference>
<feature type="domain" description="Transposase MuDR plant" evidence="2">
    <location>
        <begin position="111"/>
        <end position="173"/>
    </location>
</feature>
<evidence type="ECO:0000313" key="3">
    <source>
        <dbReference type="EMBL" id="KAH7575276.1"/>
    </source>
</evidence>